<evidence type="ECO:0000313" key="2">
    <source>
        <dbReference type="EMBL" id="KJH53452.1"/>
    </source>
</evidence>
<keyword evidence="1" id="KW-0812">Transmembrane</keyword>
<reference evidence="2 3" key="1">
    <citation type="submission" date="2013-11" db="EMBL/GenBank/DDBJ databases">
        <title>Draft genome of the bovine lungworm Dictyocaulus viviparus.</title>
        <authorList>
            <person name="Mitreva M."/>
        </authorList>
    </citation>
    <scope>NUCLEOTIDE SEQUENCE [LARGE SCALE GENOMIC DNA]</scope>
    <source>
        <strain evidence="2 3">HannoverDv2000</strain>
    </source>
</reference>
<evidence type="ECO:0000313" key="3">
    <source>
        <dbReference type="Proteomes" id="UP000053766"/>
    </source>
</evidence>
<organism evidence="2 3">
    <name type="scientific">Dictyocaulus viviparus</name>
    <name type="common">Bovine lungworm</name>
    <dbReference type="NCBI Taxonomy" id="29172"/>
    <lineage>
        <taxon>Eukaryota</taxon>
        <taxon>Metazoa</taxon>
        <taxon>Ecdysozoa</taxon>
        <taxon>Nematoda</taxon>
        <taxon>Chromadorea</taxon>
        <taxon>Rhabditida</taxon>
        <taxon>Rhabditina</taxon>
        <taxon>Rhabditomorpha</taxon>
        <taxon>Strongyloidea</taxon>
        <taxon>Metastrongylidae</taxon>
        <taxon>Dictyocaulus</taxon>
    </lineage>
</organism>
<dbReference type="EMBL" id="KN716152">
    <property type="protein sequence ID" value="KJH53452.1"/>
    <property type="molecule type" value="Genomic_DNA"/>
</dbReference>
<proteinExistence type="predicted"/>
<gene>
    <name evidence="2" type="ORF">DICVIV_00390</name>
</gene>
<feature type="transmembrane region" description="Helical" evidence="1">
    <location>
        <begin position="6"/>
        <end position="24"/>
    </location>
</feature>
<keyword evidence="1" id="KW-0472">Membrane</keyword>
<protein>
    <submittedName>
        <fullName evidence="2">Uncharacterized protein</fullName>
    </submittedName>
</protein>
<dbReference type="OrthoDB" id="5845493at2759"/>
<sequence>MVLPLGLIGAVLVSFFIVTVHKAIKARIVSRKCYILLLNRAVGDLVSCIVALIVCAYVLLWKEIR</sequence>
<keyword evidence="1" id="KW-1133">Transmembrane helix</keyword>
<dbReference type="Proteomes" id="UP000053766">
    <property type="component" value="Unassembled WGS sequence"/>
</dbReference>
<keyword evidence="3" id="KW-1185">Reference proteome</keyword>
<reference evidence="3" key="2">
    <citation type="journal article" date="2016" name="Sci. Rep.">
        <title>Dictyocaulus viviparus genome, variome and transcriptome elucidate lungworm biology and support future intervention.</title>
        <authorList>
            <person name="McNulty S.N."/>
            <person name="Strube C."/>
            <person name="Rosa B.A."/>
            <person name="Martin J.C."/>
            <person name="Tyagi R."/>
            <person name="Choi Y.J."/>
            <person name="Wang Q."/>
            <person name="Hallsworth Pepin K."/>
            <person name="Zhang X."/>
            <person name="Ozersky P."/>
            <person name="Wilson R.K."/>
            <person name="Sternberg P.W."/>
            <person name="Gasser R.B."/>
            <person name="Mitreva M."/>
        </authorList>
    </citation>
    <scope>NUCLEOTIDE SEQUENCE [LARGE SCALE GENOMIC DNA]</scope>
    <source>
        <strain evidence="3">HannoverDv2000</strain>
    </source>
</reference>
<accession>A0A0D8YB70</accession>
<name>A0A0D8YB70_DICVI</name>
<feature type="transmembrane region" description="Helical" evidence="1">
    <location>
        <begin position="36"/>
        <end position="60"/>
    </location>
</feature>
<evidence type="ECO:0000256" key="1">
    <source>
        <dbReference type="SAM" id="Phobius"/>
    </source>
</evidence>
<dbReference type="AlphaFoldDB" id="A0A0D8YB70"/>